<dbReference type="InterPro" id="IPR025836">
    <property type="entry name" value="Zn_knuckle_CX2CX4HX4C"/>
</dbReference>
<evidence type="ECO:0000259" key="2">
    <source>
        <dbReference type="Pfam" id="PF14392"/>
    </source>
</evidence>
<proteinExistence type="predicted"/>
<dbReference type="EMBL" id="JAATIP010000095">
    <property type="protein sequence ID" value="KAF4374437.1"/>
    <property type="molecule type" value="Genomic_DNA"/>
</dbReference>
<dbReference type="PANTHER" id="PTHR31286">
    <property type="entry name" value="GLYCINE-RICH CELL WALL STRUCTURAL PROTEIN 1.8-LIKE"/>
    <property type="match status" value="1"/>
</dbReference>
<evidence type="ECO:0000256" key="1">
    <source>
        <dbReference type="SAM" id="MobiDB-lite"/>
    </source>
</evidence>
<sequence>MALWSPCGGFMLVCPMHDDGRWQSADLKSMEIWVRALGVPTRFMADAGAVTMASWLGTCIHACPARKGGLIVNEYLRFRVCINLEVPLMAGASLLDEGHSKIWVYFKYERLLLFCFKCGWIGHEETLCSGKKRMLCLDDGRSMSFYGPWLRLGSRIENSFSLLEAEDIDTRDRMKRDLRPKVISHLLSIVEHALVGTPLIAEALAEDGSNRQRMTPAKENVQQSANQIAGGHRTDNGMGMPSCQKE</sequence>
<dbReference type="InterPro" id="IPR040256">
    <property type="entry name" value="At4g02000-like"/>
</dbReference>
<name>A0A7J6FUY8_CANSA</name>
<accession>A0A7J6FUY8</accession>
<dbReference type="AlphaFoldDB" id="A0A7J6FUY8"/>
<feature type="region of interest" description="Disordered" evidence="1">
    <location>
        <begin position="213"/>
        <end position="246"/>
    </location>
</feature>
<organism evidence="3 4">
    <name type="scientific">Cannabis sativa</name>
    <name type="common">Hemp</name>
    <name type="synonym">Marijuana</name>
    <dbReference type="NCBI Taxonomy" id="3483"/>
    <lineage>
        <taxon>Eukaryota</taxon>
        <taxon>Viridiplantae</taxon>
        <taxon>Streptophyta</taxon>
        <taxon>Embryophyta</taxon>
        <taxon>Tracheophyta</taxon>
        <taxon>Spermatophyta</taxon>
        <taxon>Magnoliopsida</taxon>
        <taxon>eudicotyledons</taxon>
        <taxon>Gunneridae</taxon>
        <taxon>Pentapetalae</taxon>
        <taxon>rosids</taxon>
        <taxon>fabids</taxon>
        <taxon>Rosales</taxon>
        <taxon>Cannabaceae</taxon>
        <taxon>Cannabis</taxon>
    </lineage>
</organism>
<dbReference type="PANTHER" id="PTHR31286:SF180">
    <property type="entry name" value="OS10G0362600 PROTEIN"/>
    <property type="match status" value="1"/>
</dbReference>
<reference evidence="3 4" key="1">
    <citation type="journal article" date="2020" name="bioRxiv">
        <title>Sequence and annotation of 42 cannabis genomes reveals extensive copy number variation in cannabinoid synthesis and pathogen resistance genes.</title>
        <authorList>
            <person name="Mckernan K.J."/>
            <person name="Helbert Y."/>
            <person name="Kane L.T."/>
            <person name="Ebling H."/>
            <person name="Zhang L."/>
            <person name="Liu B."/>
            <person name="Eaton Z."/>
            <person name="Mclaughlin S."/>
            <person name="Kingan S."/>
            <person name="Baybayan P."/>
            <person name="Concepcion G."/>
            <person name="Jordan M."/>
            <person name="Riva A."/>
            <person name="Barbazuk W."/>
            <person name="Harkins T."/>
        </authorList>
    </citation>
    <scope>NUCLEOTIDE SEQUENCE [LARGE SCALE GENOMIC DNA]</scope>
    <source>
        <strain evidence="4">cv. Jamaican Lion 4</strain>
        <tissue evidence="3">Leaf</tissue>
    </source>
</reference>
<evidence type="ECO:0000313" key="3">
    <source>
        <dbReference type="EMBL" id="KAF4374437.1"/>
    </source>
</evidence>
<dbReference type="Pfam" id="PF14392">
    <property type="entry name" value="zf-CCHC_4"/>
    <property type="match status" value="1"/>
</dbReference>
<dbReference type="Proteomes" id="UP000525078">
    <property type="component" value="Unassembled WGS sequence"/>
</dbReference>
<evidence type="ECO:0000313" key="4">
    <source>
        <dbReference type="Proteomes" id="UP000525078"/>
    </source>
</evidence>
<gene>
    <name evidence="3" type="ORF">F8388_015988</name>
</gene>
<protein>
    <recommendedName>
        <fullName evidence="2">Zinc knuckle CX2CX4HX4C domain-containing protein</fullName>
    </recommendedName>
</protein>
<feature type="domain" description="Zinc knuckle CX2CX4HX4C" evidence="2">
    <location>
        <begin position="87"/>
        <end position="128"/>
    </location>
</feature>
<comment type="caution">
    <text evidence="3">The sequence shown here is derived from an EMBL/GenBank/DDBJ whole genome shotgun (WGS) entry which is preliminary data.</text>
</comment>